<evidence type="ECO:0000313" key="4">
    <source>
        <dbReference type="Proteomes" id="UP000287394"/>
    </source>
</evidence>
<dbReference type="InterPro" id="IPR024478">
    <property type="entry name" value="HlyB_4HB_MCP"/>
</dbReference>
<name>A0A402D0Q8_9BACT</name>
<dbReference type="AlphaFoldDB" id="A0A402D0Q8"/>
<dbReference type="GO" id="GO:0007165">
    <property type="term" value="P:signal transduction"/>
    <property type="evidence" value="ECO:0007669"/>
    <property type="project" value="UniProtKB-KW"/>
</dbReference>
<dbReference type="PANTHER" id="PTHR32089:SF112">
    <property type="entry name" value="LYSOZYME-LIKE PROTEIN-RELATED"/>
    <property type="match status" value="1"/>
</dbReference>
<dbReference type="SUPFAM" id="SSF58104">
    <property type="entry name" value="Methyl-accepting chemotaxis protein (MCP) signaling domain"/>
    <property type="match status" value="2"/>
</dbReference>
<dbReference type="SMART" id="SM00283">
    <property type="entry name" value="MA"/>
    <property type="match status" value="1"/>
</dbReference>
<dbReference type="PROSITE" id="PS50111">
    <property type="entry name" value="CHEMOTAXIS_TRANSDUC_2"/>
    <property type="match status" value="1"/>
</dbReference>
<organism evidence="3 4">
    <name type="scientific">Capsulimonas corticalis</name>
    <dbReference type="NCBI Taxonomy" id="2219043"/>
    <lineage>
        <taxon>Bacteria</taxon>
        <taxon>Bacillati</taxon>
        <taxon>Armatimonadota</taxon>
        <taxon>Armatimonadia</taxon>
        <taxon>Capsulimonadales</taxon>
        <taxon>Capsulimonadaceae</taxon>
        <taxon>Capsulimonas</taxon>
    </lineage>
</organism>
<dbReference type="InterPro" id="IPR003660">
    <property type="entry name" value="HAMP_dom"/>
</dbReference>
<protein>
    <submittedName>
        <fullName evidence="3">Uncharacterized protein</fullName>
    </submittedName>
</protein>
<evidence type="ECO:0000313" key="3">
    <source>
        <dbReference type="EMBL" id="BDI33526.1"/>
    </source>
</evidence>
<dbReference type="PROSITE" id="PS50885">
    <property type="entry name" value="HAMP"/>
    <property type="match status" value="1"/>
</dbReference>
<dbReference type="CDD" id="cd06225">
    <property type="entry name" value="HAMP"/>
    <property type="match status" value="1"/>
</dbReference>
<dbReference type="SMART" id="SM00304">
    <property type="entry name" value="HAMP"/>
    <property type="match status" value="1"/>
</dbReference>
<dbReference type="Gene3D" id="1.10.287.950">
    <property type="entry name" value="Methyl-accepting chemotaxis protein"/>
    <property type="match status" value="1"/>
</dbReference>
<keyword evidence="4" id="KW-1185">Reference proteome</keyword>
<dbReference type="FunCoup" id="A0A402D0Q8">
    <property type="interactions" value="63"/>
</dbReference>
<reference evidence="3 4" key="1">
    <citation type="journal article" date="2019" name="Int. J. Syst. Evol. Microbiol.">
        <title>Capsulimonas corticalis gen. nov., sp. nov., an aerobic capsulated bacterium, of a novel bacterial order, Capsulimonadales ord. nov., of the class Armatimonadia of the phylum Armatimonadetes.</title>
        <authorList>
            <person name="Li J."/>
            <person name="Kudo C."/>
            <person name="Tonouchi A."/>
        </authorList>
    </citation>
    <scope>NUCLEOTIDE SEQUENCE [LARGE SCALE GENOMIC DNA]</scope>
    <source>
        <strain evidence="3 4">AX-7</strain>
    </source>
</reference>
<dbReference type="Pfam" id="PF00015">
    <property type="entry name" value="MCPsignal"/>
    <property type="match status" value="1"/>
</dbReference>
<dbReference type="EMBL" id="AP025739">
    <property type="protein sequence ID" value="BDI33526.1"/>
    <property type="molecule type" value="Genomic_DNA"/>
</dbReference>
<gene>
    <name evidence="3" type="ORF">CCAX7_55770</name>
</gene>
<dbReference type="OrthoDB" id="5396233at2"/>
<dbReference type="Pfam" id="PF00672">
    <property type="entry name" value="HAMP"/>
    <property type="match status" value="1"/>
</dbReference>
<evidence type="ECO:0000256" key="2">
    <source>
        <dbReference type="ARBA" id="ARBA00029447"/>
    </source>
</evidence>
<dbReference type="Gene3D" id="6.10.340.10">
    <property type="match status" value="1"/>
</dbReference>
<proteinExistence type="inferred from homology"/>
<dbReference type="RefSeq" id="WP_119323143.1">
    <property type="nucleotide sequence ID" value="NZ_AP025739.1"/>
</dbReference>
<dbReference type="CDD" id="cd11386">
    <property type="entry name" value="MCP_signal"/>
    <property type="match status" value="1"/>
</dbReference>
<sequence>MNWFTDLKIGRKLALGFGLCLLFCTLVGATAVNRMGTMNATMHRAIGDSVVGLHALARINAGARRLRTLEFQHAIESSPKAIAGFERDMTECRAEVDLAMQEYGSSATDSVDQKNFTALQSEWREYTGAHDAMLMPMSRRFEEKDAVTLLNGSMRTQFHALTDNLDVMLEWNHAHGDWYGREVQQTFRAASKAVCAALIFALLFASFLGFYITRLITRSIADVAERLTSLETVDIDSLRKAVHAMENGDLTVPVLSHTQKLSPRSRDEVGAMAQTFNGMLGQIEATIASFRTSQATMGEMVRSIQTTASEVSSASATLASSAEQIRAGSGEIADTMQEVAIATDQSARGASEVAQGASNQAEALSQGADLVRHLVVAVNSVARDAGTTAQSAAQANSAATEGAGAVSEAIVGMQRIREAVGESAHVIQELGDASKQIGEIVGTIEDIAEQTNLLALNAAIEAARAGESGRGFAVVADEVRKLAMRSRQATHEIGQLIARVQSHTGDAVRAMETGSQEVVKGCALAEGAGAALSKIRVEMTRVDDQVQSICAAAEEMLASSQEVSKSISDVEFIVQQSSAAAEEMSASAEEVSASVQTVASAITEQSLAVQQLVTSSVRLSGIAGDLKCSASRFVTEETPSEPASLLKAA</sequence>
<dbReference type="PANTHER" id="PTHR32089">
    <property type="entry name" value="METHYL-ACCEPTING CHEMOTAXIS PROTEIN MCPB"/>
    <property type="match status" value="1"/>
</dbReference>
<evidence type="ECO:0000256" key="1">
    <source>
        <dbReference type="ARBA" id="ARBA00023224"/>
    </source>
</evidence>
<dbReference type="Pfam" id="PF12729">
    <property type="entry name" value="4HB_MCP_1"/>
    <property type="match status" value="1"/>
</dbReference>
<comment type="similarity">
    <text evidence="2">Belongs to the methyl-accepting chemotaxis (MCP) protein family.</text>
</comment>
<dbReference type="KEGG" id="ccot:CCAX7_55770"/>
<dbReference type="Proteomes" id="UP000287394">
    <property type="component" value="Chromosome"/>
</dbReference>
<keyword evidence="1" id="KW-0807">Transducer</keyword>
<dbReference type="InterPro" id="IPR004089">
    <property type="entry name" value="MCPsignal_dom"/>
</dbReference>
<accession>A0A402D0Q8</accession>
<dbReference type="GO" id="GO:0016020">
    <property type="term" value="C:membrane"/>
    <property type="evidence" value="ECO:0007669"/>
    <property type="project" value="InterPro"/>
</dbReference>